<feature type="compositionally biased region" description="Low complexity" evidence="1">
    <location>
        <begin position="133"/>
        <end position="157"/>
    </location>
</feature>
<comment type="caution">
    <text evidence="2">The sequence shown here is derived from an EMBL/GenBank/DDBJ whole genome shotgun (WGS) entry which is preliminary data.</text>
</comment>
<organism evidence="2 3">
    <name type="scientific">Sparassis crispa</name>
    <dbReference type="NCBI Taxonomy" id="139825"/>
    <lineage>
        <taxon>Eukaryota</taxon>
        <taxon>Fungi</taxon>
        <taxon>Dikarya</taxon>
        <taxon>Basidiomycota</taxon>
        <taxon>Agaricomycotina</taxon>
        <taxon>Agaricomycetes</taxon>
        <taxon>Polyporales</taxon>
        <taxon>Sparassidaceae</taxon>
        <taxon>Sparassis</taxon>
    </lineage>
</organism>
<dbReference type="OrthoDB" id="2964597at2759"/>
<dbReference type="EMBL" id="BFAD01000002">
    <property type="protein sequence ID" value="GBE79353.1"/>
    <property type="molecule type" value="Genomic_DNA"/>
</dbReference>
<proteinExistence type="predicted"/>
<evidence type="ECO:0000256" key="1">
    <source>
        <dbReference type="SAM" id="MobiDB-lite"/>
    </source>
</evidence>
<keyword evidence="3" id="KW-1185">Reference proteome</keyword>
<protein>
    <submittedName>
        <fullName evidence="2">Uncharacterized protein</fullName>
    </submittedName>
</protein>
<dbReference type="AlphaFoldDB" id="A0A401GB41"/>
<feature type="region of interest" description="Disordered" evidence="1">
    <location>
        <begin position="133"/>
        <end position="177"/>
    </location>
</feature>
<gene>
    <name evidence="2" type="ORF">SCP_0205510</name>
</gene>
<reference evidence="2 3" key="1">
    <citation type="journal article" date="2018" name="Sci. Rep.">
        <title>Genome sequence of the cauliflower mushroom Sparassis crispa (Hanabiratake) and its association with beneficial usage.</title>
        <authorList>
            <person name="Kiyama R."/>
            <person name="Furutani Y."/>
            <person name="Kawaguchi K."/>
            <person name="Nakanishi T."/>
        </authorList>
    </citation>
    <scope>NUCLEOTIDE SEQUENCE [LARGE SCALE GENOMIC DNA]</scope>
</reference>
<dbReference type="InParanoid" id="A0A401GB41"/>
<dbReference type="GeneID" id="38776270"/>
<dbReference type="RefSeq" id="XP_027610266.1">
    <property type="nucleotide sequence ID" value="XM_027754465.1"/>
</dbReference>
<feature type="compositionally biased region" description="Polar residues" evidence="1">
    <location>
        <begin position="163"/>
        <end position="177"/>
    </location>
</feature>
<evidence type="ECO:0000313" key="3">
    <source>
        <dbReference type="Proteomes" id="UP000287166"/>
    </source>
</evidence>
<accession>A0A401GB41</accession>
<name>A0A401GB41_9APHY</name>
<sequence>MLTPEETNEDIALVDDREIRTHSGSNFLTTLRYNLKKSALGSLFVSYHASLRSDLQDTFGSGVGAHTGIEARTATRKTAQLDDDSAQDLGRHSPYFVSDIAELSTPTLPSRRQSRRISVPDVKAVISSITGSLGRSRSQSNASSVKSVSSSARGTSRPRLFSITASGSTVTDSTPPLTPSSVFSAACPPCADKPGFPRTYESTPGAEEDEVLSRESLLTSVKEGKKPERSICYDELIADISNDYMQSSPQQQQSDSFDEDSEEWFGLEYTLEISKRDQGAIARASVSAGEYSKARNHIRACTCSPMS</sequence>
<evidence type="ECO:0000313" key="2">
    <source>
        <dbReference type="EMBL" id="GBE79353.1"/>
    </source>
</evidence>
<dbReference type="Proteomes" id="UP000287166">
    <property type="component" value="Unassembled WGS sequence"/>
</dbReference>